<organism evidence="1">
    <name type="scientific">Amblyomma americanum</name>
    <name type="common">Lone star tick</name>
    <dbReference type="NCBI Taxonomy" id="6943"/>
    <lineage>
        <taxon>Eukaryota</taxon>
        <taxon>Metazoa</taxon>
        <taxon>Ecdysozoa</taxon>
        <taxon>Arthropoda</taxon>
        <taxon>Chelicerata</taxon>
        <taxon>Arachnida</taxon>
        <taxon>Acari</taxon>
        <taxon>Parasitiformes</taxon>
        <taxon>Ixodida</taxon>
        <taxon>Ixodoidea</taxon>
        <taxon>Ixodidae</taxon>
        <taxon>Amblyomminae</taxon>
        <taxon>Amblyomma</taxon>
    </lineage>
</organism>
<dbReference type="EMBL" id="GAYW01000070">
    <property type="protein sequence ID" value="JAI08908.1"/>
    <property type="molecule type" value="Transcribed_RNA"/>
</dbReference>
<reference evidence="1" key="2">
    <citation type="submission" date="2014-02" db="EMBL/GenBank/DDBJ databases">
        <title>Intra- and inter-species comparative analysis of male and female Amblyomma americanum serine protease inhibitors (serpins).</title>
        <authorList>
            <person name="Porter L."/>
            <person name="Kim T."/>
            <person name="Radulovic Z."/>
            <person name="Braz G."/>
            <person name="Vaz I.D.S.Jr."/>
            <person name="Mulenga A."/>
        </authorList>
    </citation>
    <scope>NUCLEOTIDE SEQUENCE</scope>
</reference>
<protein>
    <submittedName>
        <fullName evidence="1">Serine protease inhibitor</fullName>
    </submittedName>
</protein>
<dbReference type="AlphaFoldDB" id="A0A0E9Y1X2"/>
<evidence type="ECO:0000313" key="1">
    <source>
        <dbReference type="EMBL" id="JAI08908.1"/>
    </source>
</evidence>
<name>A0A0E9Y1X2_AMBAM</name>
<proteinExistence type="predicted"/>
<reference evidence="1" key="1">
    <citation type="submission" date="2014-02" db="EMBL/GenBank/DDBJ databases">
        <title>Comparative bioinformatics, temporal and spatial expression analyses of Ixodes scapularis organic anion transporting polypeptides.</title>
        <authorList>
            <person name="Radulovic Z."/>
            <person name="Porter L."/>
            <person name="Kim T."/>
            <person name="Mulenga A."/>
        </authorList>
    </citation>
    <scope>NUCLEOTIDE SEQUENCE</scope>
</reference>
<feature type="non-terminal residue" evidence="1">
    <location>
        <position position="1"/>
    </location>
</feature>
<sequence length="77" mass="8216">QHKNSGTITLEKLWKTTITEKKQVCITDITIPGRARLRTSSLKENLEVQGATDLSTEALAQVSSSAGGNLCSGTNLT</sequence>
<feature type="non-terminal residue" evidence="1">
    <location>
        <position position="77"/>
    </location>
</feature>
<accession>A0A0E9Y1X2</accession>